<reference evidence="2" key="2">
    <citation type="journal article" date="2023" name="ISME Commun">
        <title>Characterization of a bloom-associated alphaproteobacterial lineage, 'Candidatus Phycosocius': insights into freshwater algal-bacterial interactions.</title>
        <authorList>
            <person name="Tanabe Y."/>
            <person name="Yamaguchi H."/>
            <person name="Yoshida M."/>
            <person name="Kai A."/>
            <person name="Okazaki Y."/>
        </authorList>
    </citation>
    <scope>NUCLEOTIDE SEQUENCE</scope>
    <source>
        <strain evidence="2">BOTRYCO-1</strain>
    </source>
</reference>
<proteinExistence type="predicted"/>
<comment type="caution">
    <text evidence="2">The sequence shown here is derived from an EMBL/GenBank/DDBJ whole genome shotgun (WGS) entry which is preliminary data.</text>
</comment>
<dbReference type="RefSeq" id="WP_284358381.1">
    <property type="nucleotide sequence ID" value="NZ_BPFZ01000001.1"/>
</dbReference>
<reference evidence="2" key="1">
    <citation type="submission" date="2021-05" db="EMBL/GenBank/DDBJ databases">
        <authorList>
            <person name="Tanabe Y."/>
        </authorList>
    </citation>
    <scope>NUCLEOTIDE SEQUENCE</scope>
    <source>
        <strain evidence="2">BOTRYCO-1</strain>
    </source>
</reference>
<keyword evidence="1" id="KW-0812">Transmembrane</keyword>
<keyword evidence="1" id="KW-0472">Membrane</keyword>
<feature type="transmembrane region" description="Helical" evidence="1">
    <location>
        <begin position="21"/>
        <end position="41"/>
    </location>
</feature>
<organism evidence="2 3">
    <name type="scientific">Candidatus Phycosocius spiralis</name>
    <dbReference type="NCBI Taxonomy" id="2815099"/>
    <lineage>
        <taxon>Bacteria</taxon>
        <taxon>Pseudomonadati</taxon>
        <taxon>Pseudomonadota</taxon>
        <taxon>Alphaproteobacteria</taxon>
        <taxon>Caulobacterales</taxon>
        <taxon>Caulobacterales incertae sedis</taxon>
        <taxon>Candidatus Phycosocius</taxon>
    </lineage>
</organism>
<evidence type="ECO:0000313" key="2">
    <source>
        <dbReference type="EMBL" id="GIU65917.1"/>
    </source>
</evidence>
<protein>
    <submittedName>
        <fullName evidence="2">Uncharacterized protein</fullName>
    </submittedName>
</protein>
<dbReference type="Proteomes" id="UP001161064">
    <property type="component" value="Unassembled WGS sequence"/>
</dbReference>
<gene>
    <name evidence="2" type="ORF">PsB1_0071</name>
</gene>
<evidence type="ECO:0000313" key="3">
    <source>
        <dbReference type="Proteomes" id="UP001161064"/>
    </source>
</evidence>
<sequence length="148" mass="16578">MLVFRLGTLTRRYVMGLSSHYVPPFSMFLASNFAMFLVFAITGTNSLVHQTSHNQTPHNQSARTNSDFATKPKKLEAARKSFQLALKIEYQALKQVEFAKKTLTASLSGGPTSATNRQNEQTIEVLTEEDWKGLLLNALSKKIKINTQ</sequence>
<evidence type="ECO:0000256" key="1">
    <source>
        <dbReference type="SAM" id="Phobius"/>
    </source>
</evidence>
<name>A0ABQ4PSD5_9PROT</name>
<keyword evidence="1" id="KW-1133">Transmembrane helix</keyword>
<keyword evidence="3" id="KW-1185">Reference proteome</keyword>
<accession>A0ABQ4PSD5</accession>
<dbReference type="EMBL" id="BPFZ01000001">
    <property type="protein sequence ID" value="GIU65917.1"/>
    <property type="molecule type" value="Genomic_DNA"/>
</dbReference>